<name>V6LQG2_9EUKA</name>
<proteinExistence type="predicted"/>
<evidence type="ECO:0000313" key="4">
    <source>
        <dbReference type="Proteomes" id="UP000018208"/>
    </source>
</evidence>
<organism evidence="2">
    <name type="scientific">Spironucleus salmonicida</name>
    <dbReference type="NCBI Taxonomy" id="348837"/>
    <lineage>
        <taxon>Eukaryota</taxon>
        <taxon>Metamonada</taxon>
        <taxon>Diplomonadida</taxon>
        <taxon>Hexamitidae</taxon>
        <taxon>Hexamitinae</taxon>
        <taxon>Spironucleus</taxon>
    </lineage>
</organism>
<dbReference type="EMBL" id="KI546057">
    <property type="protein sequence ID" value="EST46912.1"/>
    <property type="molecule type" value="Genomic_DNA"/>
</dbReference>
<sequence length="417" mass="49281">MNSQPVLQSQNLRLKNENQMLKKEVDAQNIHIKELTAHIRTRTASTFVEKVQQMQKPIQDSQQYIELEQNYNNLVLEKEQLTQQYNETYNELTIETQKSHNLTLKLTQFQTQMKELLTNSKKIHKLNSELQIENEELKGNQITQLEFQEEINQLTQAFQAVQDQLMLENNELSQQIIDLKAESADYKNRTMFAKDQQQASQQQAELWQQNYQTLLTQFKNAKNIDKTVRFGDKVQEIKWNIEKQNSKNEVIKLQKSYQQSPQNQYLDEINLILDKDNQQIQQQNSPTKYNLEQSLTDSLKNKLTEMLHEEHDMESTKNEQDLNKLFKNFRKNQQKDQIPQESDIVLEGPQHVVDSMYNELEESDYLALNQSVNTQPDVSLSRICNDMLNYDETSMNMEIEELEKSISQLQQIKTKLK</sequence>
<reference evidence="3" key="2">
    <citation type="submission" date="2020-12" db="EMBL/GenBank/DDBJ databases">
        <title>New Spironucleus salmonicida genome in near-complete chromosomes.</title>
        <authorList>
            <person name="Xu F."/>
            <person name="Kurt Z."/>
            <person name="Jimenez-Gonzalez A."/>
            <person name="Astvaldsson A."/>
            <person name="Andersson J.O."/>
            <person name="Svard S.G."/>
        </authorList>
    </citation>
    <scope>NUCLEOTIDE SEQUENCE</scope>
    <source>
        <strain evidence="3">ATCC 50377</strain>
    </source>
</reference>
<dbReference type="EMBL" id="AUWU02000007">
    <property type="protein sequence ID" value="KAH0571194.1"/>
    <property type="molecule type" value="Genomic_DNA"/>
</dbReference>
<reference evidence="2 3" key="1">
    <citation type="journal article" date="2014" name="PLoS Genet.">
        <title>The Genome of Spironucleus salmonicida Highlights a Fish Pathogen Adapted to Fluctuating Environments.</title>
        <authorList>
            <person name="Xu F."/>
            <person name="Jerlstrom-Hultqvist J."/>
            <person name="Einarsson E."/>
            <person name="Astvaldsson A."/>
            <person name="Svard S.G."/>
            <person name="Andersson J.O."/>
        </authorList>
    </citation>
    <scope>NUCLEOTIDE SEQUENCE</scope>
    <source>
        <strain evidence="3">ATCC 50377</strain>
    </source>
</reference>
<keyword evidence="4" id="KW-1185">Reference proteome</keyword>
<gene>
    <name evidence="2" type="ORF">SS50377_13067</name>
    <name evidence="3" type="ORF">SS50377_27494</name>
</gene>
<dbReference type="Proteomes" id="UP000018208">
    <property type="component" value="Unassembled WGS sequence"/>
</dbReference>
<protein>
    <submittedName>
        <fullName evidence="2">Uncharacterized protein</fullName>
    </submittedName>
</protein>
<dbReference type="AlphaFoldDB" id="V6LQG2"/>
<accession>V6LQG2</accession>
<dbReference type="VEuPathDB" id="GiardiaDB:SS50377_27494"/>
<keyword evidence="1" id="KW-0175">Coiled coil</keyword>
<evidence type="ECO:0000256" key="1">
    <source>
        <dbReference type="SAM" id="Coils"/>
    </source>
</evidence>
<evidence type="ECO:0000313" key="2">
    <source>
        <dbReference type="EMBL" id="EST46912.1"/>
    </source>
</evidence>
<feature type="coiled-coil region" evidence="1">
    <location>
        <begin position="64"/>
        <end position="98"/>
    </location>
</feature>
<feature type="coiled-coil region" evidence="1">
    <location>
        <begin position="144"/>
        <end position="189"/>
    </location>
</feature>
<evidence type="ECO:0000313" key="3">
    <source>
        <dbReference type="EMBL" id="KAH0571194.1"/>
    </source>
</evidence>